<dbReference type="PROSITE" id="PS51192">
    <property type="entry name" value="HELICASE_ATP_BIND_1"/>
    <property type="match status" value="1"/>
</dbReference>
<dbReference type="Pfam" id="PF00270">
    <property type="entry name" value="DEAD"/>
    <property type="match status" value="1"/>
</dbReference>
<sequence>MNIDDISIDLPSDSEGDKTVKPKNVLQSLELQEDFLSHLKKSGFGKLTQIQEQALPYLVQDQDAIIISRTGSGKTLAFLIPLINKLVQHSQVAGVRGLILAPTRELAIQISLVLKKLVKYQSSALRIALVTGGDSLEEQFQALSLNPDVIVATPGRLLFHLSQIVNLQQQLKSVNYFVVDECDQMFEQQLQPQINEVTMFLKQPQTILTSATMPASLQEFSTAKLKNPKLIQNEPETFPEELFISNILVSQEFKEAALIQICQQISKEKTLIFMATKYHCEYYNQLLNELGLRSEAIYGSLDQTTRNQLLGKFRNNEFNILIATDVAARGVDIVDLKYVVNFNFPFNARMYLHRGGRCARNKQYGCYINIVEFSELPYLIDANIHVGQKLRVLDIESYLKFNELLNTINFTVEYNEDFSEHNKKLIKAAVEKMFESHPEQKEQLEEKYKKASKLIKQLNYEQFQQYVTMQTYMDNCNKLKLNTFSYDSFLNHLAVKSKLNNQIGAIPQQILDFKMQKLQSCKTVTEYNSVRSSMKNSLQQLNKQKKSATDASANTAKEMNLTFKQSKYYLINYFNQAKYEGVQSVDAEKQLKIIQEYKVPTNVLLKKAESGNKESLAMLKMRELMESKKSLKKVLQDMKDESLKNEIKPNLRYNNPDILKKMDEEIKQNKQVVSVPIIQNKPITDFQKSLNIEIQKDECENVKGQVQKKVWDPIKGRYVSPAKFKIDKKPTEKKVQNKKGEWVTVQEKTLYQKWTKKSLSQVKEAGVSDEVNDAQAKDQLRLQGLGRIQKRIVKQQLGLDKRTTYADKHLLRNQMDNDKTAPKKETKSQIIQKKAEEMKKKGVNWKDVKKQGRENNIRARTDFKFKPSNGNNGSKSGNTQRGKSCGKGGCAHGKKMGRK</sequence>
<keyword evidence="1" id="KW-0547">Nucleotide-binding</keyword>
<dbReference type="GO" id="GO:0005829">
    <property type="term" value="C:cytosol"/>
    <property type="evidence" value="ECO:0007669"/>
    <property type="project" value="TreeGrafter"/>
</dbReference>
<comment type="caution">
    <text evidence="9">The sequence shown here is derived from an EMBL/GenBank/DDBJ whole genome shotgun (WGS) entry which is preliminary data.</text>
</comment>
<keyword evidence="2" id="KW-0378">Hydrolase</keyword>
<dbReference type="Gene3D" id="3.40.50.300">
    <property type="entry name" value="P-loop containing nucleotide triphosphate hydrolases"/>
    <property type="match status" value="2"/>
</dbReference>
<keyword evidence="3 9" id="KW-0347">Helicase</keyword>
<evidence type="ECO:0000259" key="7">
    <source>
        <dbReference type="PROSITE" id="PS51192"/>
    </source>
</evidence>
<feature type="compositionally biased region" description="Low complexity" evidence="6">
    <location>
        <begin position="1"/>
        <end position="13"/>
    </location>
</feature>
<accession>A0AA86TC12</accession>
<reference evidence="9" key="1">
    <citation type="submission" date="2023-06" db="EMBL/GenBank/DDBJ databases">
        <authorList>
            <person name="Kurt Z."/>
        </authorList>
    </citation>
    <scope>NUCLEOTIDE SEQUENCE</scope>
</reference>
<dbReference type="PANTHER" id="PTHR47959">
    <property type="entry name" value="ATP-DEPENDENT RNA HELICASE RHLE-RELATED"/>
    <property type="match status" value="1"/>
</dbReference>
<dbReference type="EMBL" id="CATOUU010000052">
    <property type="protein sequence ID" value="CAI9914604.1"/>
    <property type="molecule type" value="Genomic_DNA"/>
</dbReference>
<evidence type="ECO:0000256" key="2">
    <source>
        <dbReference type="ARBA" id="ARBA00022801"/>
    </source>
</evidence>
<dbReference type="CDD" id="cd18787">
    <property type="entry name" value="SF2_C_DEAD"/>
    <property type="match status" value="1"/>
</dbReference>
<evidence type="ECO:0000313" key="12">
    <source>
        <dbReference type="EMBL" id="CAL6082205.1"/>
    </source>
</evidence>
<dbReference type="EMBL" id="CAXDID020000361">
    <property type="protein sequence ID" value="CAL6082205.1"/>
    <property type="molecule type" value="Genomic_DNA"/>
</dbReference>
<evidence type="ECO:0000256" key="4">
    <source>
        <dbReference type="ARBA" id="ARBA00022840"/>
    </source>
</evidence>
<dbReference type="EMBL" id="CAXDID020000192">
    <property type="protein sequence ID" value="CAL6052521.1"/>
    <property type="molecule type" value="Genomic_DNA"/>
</dbReference>
<dbReference type="GO" id="GO:0003724">
    <property type="term" value="F:RNA helicase activity"/>
    <property type="evidence" value="ECO:0007669"/>
    <property type="project" value="TreeGrafter"/>
</dbReference>
<dbReference type="SMART" id="SM00487">
    <property type="entry name" value="DEXDc"/>
    <property type="match status" value="1"/>
</dbReference>
<dbReference type="AlphaFoldDB" id="A0AA86TC12"/>
<evidence type="ECO:0000259" key="8">
    <source>
        <dbReference type="PROSITE" id="PS51194"/>
    </source>
</evidence>
<dbReference type="Pfam" id="PF00271">
    <property type="entry name" value="Helicase_C"/>
    <property type="match status" value="1"/>
</dbReference>
<dbReference type="SMART" id="SM00490">
    <property type="entry name" value="HELICc"/>
    <property type="match status" value="1"/>
</dbReference>
<evidence type="ECO:0000313" key="11">
    <source>
        <dbReference type="EMBL" id="CAL6052521.1"/>
    </source>
</evidence>
<evidence type="ECO:0000313" key="10">
    <source>
        <dbReference type="EMBL" id="CAI9970701.1"/>
    </source>
</evidence>
<dbReference type="InterPro" id="IPR050079">
    <property type="entry name" value="DEAD_box_RNA_helicase"/>
</dbReference>
<dbReference type="GO" id="GO:0005524">
    <property type="term" value="F:ATP binding"/>
    <property type="evidence" value="ECO:0007669"/>
    <property type="project" value="UniProtKB-KW"/>
</dbReference>
<evidence type="ECO:0000256" key="1">
    <source>
        <dbReference type="ARBA" id="ARBA00022741"/>
    </source>
</evidence>
<dbReference type="EMBL" id="CATOUU010001079">
    <property type="protein sequence ID" value="CAI9970701.1"/>
    <property type="molecule type" value="Genomic_DNA"/>
</dbReference>
<dbReference type="InterPro" id="IPR014001">
    <property type="entry name" value="Helicase_ATP-bd"/>
</dbReference>
<name>A0AA86TC12_9EUKA</name>
<dbReference type="InterPro" id="IPR011545">
    <property type="entry name" value="DEAD/DEAH_box_helicase_dom"/>
</dbReference>
<dbReference type="Proteomes" id="UP001642409">
    <property type="component" value="Unassembled WGS sequence"/>
</dbReference>
<gene>
    <name evidence="9" type="ORF">HINF_LOCUS2249</name>
    <name evidence="11" type="ORF">HINF_LOCUS44891</name>
    <name evidence="10" type="ORF">HINF_LOCUS58346</name>
    <name evidence="12" type="ORF">HINF_LOCUS60997</name>
</gene>
<feature type="coiled-coil region" evidence="5">
    <location>
        <begin position="531"/>
        <end position="558"/>
    </location>
</feature>
<dbReference type="InterPro" id="IPR001650">
    <property type="entry name" value="Helicase_C-like"/>
</dbReference>
<dbReference type="SUPFAM" id="SSF52540">
    <property type="entry name" value="P-loop containing nucleoside triphosphate hydrolases"/>
    <property type="match status" value="1"/>
</dbReference>
<evidence type="ECO:0000313" key="9">
    <source>
        <dbReference type="EMBL" id="CAI9914604.1"/>
    </source>
</evidence>
<dbReference type="InterPro" id="IPR027417">
    <property type="entry name" value="P-loop_NTPase"/>
</dbReference>
<keyword evidence="4" id="KW-0067">ATP-binding</keyword>
<evidence type="ECO:0000313" key="13">
    <source>
        <dbReference type="Proteomes" id="UP001642409"/>
    </source>
</evidence>
<feature type="domain" description="Helicase C-terminal" evidence="8">
    <location>
        <begin position="257"/>
        <end position="405"/>
    </location>
</feature>
<evidence type="ECO:0000256" key="3">
    <source>
        <dbReference type="ARBA" id="ARBA00022806"/>
    </source>
</evidence>
<keyword evidence="13" id="KW-1185">Reference proteome</keyword>
<feature type="compositionally biased region" description="Basic and acidic residues" evidence="6">
    <location>
        <begin position="809"/>
        <end position="865"/>
    </location>
</feature>
<organism evidence="9">
    <name type="scientific">Hexamita inflata</name>
    <dbReference type="NCBI Taxonomy" id="28002"/>
    <lineage>
        <taxon>Eukaryota</taxon>
        <taxon>Metamonada</taxon>
        <taxon>Diplomonadida</taxon>
        <taxon>Hexamitidae</taxon>
        <taxon>Hexamitinae</taxon>
        <taxon>Hexamita</taxon>
    </lineage>
</organism>
<dbReference type="PROSITE" id="PS51194">
    <property type="entry name" value="HELICASE_CTER"/>
    <property type="match status" value="1"/>
</dbReference>
<reference evidence="11 13" key="2">
    <citation type="submission" date="2024-07" db="EMBL/GenBank/DDBJ databases">
        <authorList>
            <person name="Akdeniz Z."/>
        </authorList>
    </citation>
    <scope>NUCLEOTIDE SEQUENCE [LARGE SCALE GENOMIC DNA]</scope>
</reference>
<dbReference type="PANTHER" id="PTHR47959:SF8">
    <property type="entry name" value="RNA HELICASE"/>
    <property type="match status" value="1"/>
</dbReference>
<feature type="compositionally biased region" description="Low complexity" evidence="6">
    <location>
        <begin position="868"/>
        <end position="878"/>
    </location>
</feature>
<feature type="domain" description="Helicase ATP-binding" evidence="7">
    <location>
        <begin position="55"/>
        <end position="231"/>
    </location>
</feature>
<dbReference type="GO" id="GO:0003676">
    <property type="term" value="F:nucleic acid binding"/>
    <property type="evidence" value="ECO:0007669"/>
    <property type="project" value="InterPro"/>
</dbReference>
<keyword evidence="5" id="KW-0175">Coiled coil</keyword>
<evidence type="ECO:0000256" key="6">
    <source>
        <dbReference type="SAM" id="MobiDB-lite"/>
    </source>
</evidence>
<evidence type="ECO:0000256" key="5">
    <source>
        <dbReference type="SAM" id="Coils"/>
    </source>
</evidence>
<protein>
    <submittedName>
        <fullName evidence="9">ATP-dependent RNA helicase</fullName>
    </submittedName>
    <submittedName>
        <fullName evidence="11">ATP-dependent_RNA helicase</fullName>
    </submittedName>
</protein>
<feature type="region of interest" description="Disordered" evidence="6">
    <location>
        <begin position="1"/>
        <end position="20"/>
    </location>
</feature>
<proteinExistence type="predicted"/>
<feature type="region of interest" description="Disordered" evidence="6">
    <location>
        <begin position="809"/>
        <end position="899"/>
    </location>
</feature>
<dbReference type="GO" id="GO:0016787">
    <property type="term" value="F:hydrolase activity"/>
    <property type="evidence" value="ECO:0007669"/>
    <property type="project" value="UniProtKB-KW"/>
</dbReference>